<evidence type="ECO:0000313" key="3">
    <source>
        <dbReference type="WBParaSite" id="OFLC_0000759201-mRNA-1"/>
    </source>
</evidence>
<keyword evidence="2" id="KW-1185">Reference proteome</keyword>
<dbReference type="STRING" id="387005.A0A183HJD1"/>
<reference evidence="3" key="1">
    <citation type="submission" date="2016-06" db="UniProtKB">
        <authorList>
            <consortium name="WormBaseParasite"/>
        </authorList>
    </citation>
    <scope>IDENTIFICATION</scope>
</reference>
<dbReference type="WBParaSite" id="OFLC_0000759201-mRNA-1">
    <property type="protein sequence ID" value="OFLC_0000759201-mRNA-1"/>
    <property type="gene ID" value="OFLC_0000759201"/>
</dbReference>
<sequence>MSSAMKISESGANVNAAALFATHLNASSSSLLMVWSPYNQQLFIIIGKCNGDVSFISFSSVQIMVSLISKCLKNLRPNLGPGKDRNCYEIKDWNNYSYFSSRN</sequence>
<evidence type="ECO:0000313" key="1">
    <source>
        <dbReference type="EMBL" id="VDO51736.1"/>
    </source>
</evidence>
<proteinExistence type="predicted"/>
<dbReference type="AlphaFoldDB" id="A0A183HJD1"/>
<organism evidence="3">
    <name type="scientific">Onchocerca flexuosa</name>
    <dbReference type="NCBI Taxonomy" id="387005"/>
    <lineage>
        <taxon>Eukaryota</taxon>
        <taxon>Metazoa</taxon>
        <taxon>Ecdysozoa</taxon>
        <taxon>Nematoda</taxon>
        <taxon>Chromadorea</taxon>
        <taxon>Rhabditida</taxon>
        <taxon>Spirurina</taxon>
        <taxon>Spiruromorpha</taxon>
        <taxon>Filarioidea</taxon>
        <taxon>Onchocercidae</taxon>
        <taxon>Onchocerca</taxon>
    </lineage>
</organism>
<name>A0A183HJD1_9BILA</name>
<evidence type="ECO:0000313" key="2">
    <source>
        <dbReference type="Proteomes" id="UP000267606"/>
    </source>
</evidence>
<dbReference type="EMBL" id="UZAJ01008030">
    <property type="protein sequence ID" value="VDO51736.1"/>
    <property type="molecule type" value="Genomic_DNA"/>
</dbReference>
<reference evidence="1 2" key="2">
    <citation type="submission" date="2018-11" db="EMBL/GenBank/DDBJ databases">
        <authorList>
            <consortium name="Pathogen Informatics"/>
        </authorList>
    </citation>
    <scope>NUCLEOTIDE SEQUENCE [LARGE SCALE GENOMIC DNA]</scope>
</reference>
<dbReference type="Proteomes" id="UP000267606">
    <property type="component" value="Unassembled WGS sequence"/>
</dbReference>
<accession>A0A183HJD1</accession>
<gene>
    <name evidence="1" type="ORF">OFLC_LOCUS7591</name>
</gene>
<protein>
    <submittedName>
        <fullName evidence="3">Ovule protein</fullName>
    </submittedName>
</protein>